<name>I0BIN6_9BACL</name>
<protein>
    <recommendedName>
        <fullName evidence="1">IrrE N-terminal-like domain-containing protein</fullName>
    </recommendedName>
</protein>
<proteinExistence type="predicted"/>
<feature type="domain" description="IrrE N-terminal-like" evidence="1">
    <location>
        <begin position="57"/>
        <end position="148"/>
    </location>
</feature>
<dbReference type="HOGENOM" id="CLU_110129_1_0_9"/>
<evidence type="ECO:0000259" key="1">
    <source>
        <dbReference type="Pfam" id="PF06114"/>
    </source>
</evidence>
<evidence type="ECO:0000313" key="2">
    <source>
        <dbReference type="EMBL" id="AFH62233.1"/>
    </source>
</evidence>
<accession>I0BIN6</accession>
<dbReference type="Proteomes" id="UP000007392">
    <property type="component" value="Chromosome"/>
</dbReference>
<reference evidence="2 3" key="1">
    <citation type="submission" date="2013-06" db="EMBL/GenBank/DDBJ databases">
        <title>Complete genome sequence of Paenibacillus mucilaginosus K02.</title>
        <authorList>
            <person name="Xiao B."/>
            <person name="Sun L."/>
            <person name="Xiao L."/>
            <person name="Lian B."/>
        </authorList>
    </citation>
    <scope>NUCLEOTIDE SEQUENCE [LARGE SCALE GENOMIC DNA]</scope>
    <source>
        <strain evidence="2 3">K02</strain>
    </source>
</reference>
<dbReference type="OrthoDB" id="2417909at2"/>
<evidence type="ECO:0000313" key="3">
    <source>
        <dbReference type="Proteomes" id="UP000007392"/>
    </source>
</evidence>
<gene>
    <name evidence="2" type="ORF">B2K_16145</name>
</gene>
<dbReference type="AlphaFoldDB" id="I0BIN6"/>
<dbReference type="Pfam" id="PF06114">
    <property type="entry name" value="Peptidase_M78"/>
    <property type="match status" value="1"/>
</dbReference>
<sequence length="162" mass="18963">MKWVNYRTTHLEDFVDELYKRLNIQRPEQLTVDEVSSALRLIIHPGPTSCTFGDGQILTIFLDKSLDETGKWIDFLHELCHVLRHAGNQFSLTRAMRAWQECDADKFVLYASMPFLMLRKINLPSEPGAATELISTTFRVPIELAHMRYQQILRRLYYAMWG</sequence>
<dbReference type="InterPro" id="IPR010359">
    <property type="entry name" value="IrrE_HExxH"/>
</dbReference>
<dbReference type="KEGG" id="pmw:B2K_16145"/>
<organism evidence="2 3">
    <name type="scientific">Paenibacillus mucilaginosus K02</name>
    <dbReference type="NCBI Taxonomy" id="997761"/>
    <lineage>
        <taxon>Bacteria</taxon>
        <taxon>Bacillati</taxon>
        <taxon>Bacillota</taxon>
        <taxon>Bacilli</taxon>
        <taxon>Bacillales</taxon>
        <taxon>Paenibacillaceae</taxon>
        <taxon>Paenibacillus</taxon>
    </lineage>
</organism>
<dbReference type="EMBL" id="CP003422">
    <property type="protein sequence ID" value="AFH62233.1"/>
    <property type="molecule type" value="Genomic_DNA"/>
</dbReference>